<keyword evidence="2" id="KW-0812">Transmembrane</keyword>
<proteinExistence type="predicted"/>
<dbReference type="Pfam" id="PF03564">
    <property type="entry name" value="DUF1759"/>
    <property type="match status" value="1"/>
</dbReference>
<gene>
    <name evidence="3" type="primary">AVEN_32190_1</name>
    <name evidence="3" type="ORF">TNCT_442791</name>
</gene>
<dbReference type="InterPro" id="IPR008042">
    <property type="entry name" value="Retrotrans_Pao"/>
</dbReference>
<keyword evidence="2" id="KW-0472">Membrane</keyword>
<evidence type="ECO:0000256" key="2">
    <source>
        <dbReference type="SAM" id="Phobius"/>
    </source>
</evidence>
<feature type="transmembrane region" description="Helical" evidence="2">
    <location>
        <begin position="958"/>
        <end position="978"/>
    </location>
</feature>
<comment type="caution">
    <text evidence="3">The sequence shown here is derived from an EMBL/GenBank/DDBJ whole genome shotgun (WGS) entry which is preliminary data.</text>
</comment>
<dbReference type="Proteomes" id="UP000887116">
    <property type="component" value="Unassembled WGS sequence"/>
</dbReference>
<feature type="coiled-coil region" evidence="1">
    <location>
        <begin position="74"/>
        <end position="101"/>
    </location>
</feature>
<organism evidence="3 4">
    <name type="scientific">Trichonephila clavata</name>
    <name type="common">Joro spider</name>
    <name type="synonym">Nephila clavata</name>
    <dbReference type="NCBI Taxonomy" id="2740835"/>
    <lineage>
        <taxon>Eukaryota</taxon>
        <taxon>Metazoa</taxon>
        <taxon>Ecdysozoa</taxon>
        <taxon>Arthropoda</taxon>
        <taxon>Chelicerata</taxon>
        <taxon>Arachnida</taxon>
        <taxon>Araneae</taxon>
        <taxon>Araneomorphae</taxon>
        <taxon>Entelegynae</taxon>
        <taxon>Araneoidea</taxon>
        <taxon>Nephilidae</taxon>
        <taxon>Trichonephila</taxon>
    </lineage>
</organism>
<dbReference type="InterPro" id="IPR031720">
    <property type="entry name" value="DUF4728"/>
</dbReference>
<evidence type="ECO:0000313" key="4">
    <source>
        <dbReference type="Proteomes" id="UP000887116"/>
    </source>
</evidence>
<dbReference type="PANTHER" id="PTHR47331">
    <property type="entry name" value="PHD-TYPE DOMAIN-CONTAINING PROTEIN"/>
    <property type="match status" value="1"/>
</dbReference>
<dbReference type="PANTHER" id="PTHR47331:SF1">
    <property type="entry name" value="GAG-LIKE PROTEIN"/>
    <property type="match status" value="1"/>
</dbReference>
<evidence type="ECO:0000256" key="1">
    <source>
        <dbReference type="SAM" id="Coils"/>
    </source>
</evidence>
<feature type="transmembrane region" description="Helical" evidence="2">
    <location>
        <begin position="984"/>
        <end position="1008"/>
    </location>
</feature>
<dbReference type="EMBL" id="BMAO01035486">
    <property type="protein sequence ID" value="GFR03987.1"/>
    <property type="molecule type" value="Genomic_DNA"/>
</dbReference>
<dbReference type="InterPro" id="IPR005312">
    <property type="entry name" value="DUF1759"/>
</dbReference>
<feature type="transmembrane region" description="Helical" evidence="2">
    <location>
        <begin position="884"/>
        <end position="902"/>
    </location>
</feature>
<evidence type="ECO:0000313" key="3">
    <source>
        <dbReference type="EMBL" id="GFR03987.1"/>
    </source>
</evidence>
<name>A0A8X6LD03_TRICU</name>
<dbReference type="InterPro" id="IPR043502">
    <property type="entry name" value="DNA/RNA_pol_sf"/>
</dbReference>
<protein>
    <submittedName>
        <fullName evidence="3">Integrase catalytic domain-containing protein</fullName>
    </submittedName>
</protein>
<reference evidence="3" key="1">
    <citation type="submission" date="2020-07" db="EMBL/GenBank/DDBJ databases">
        <title>Multicomponent nature underlies the extraordinary mechanical properties of spider dragline silk.</title>
        <authorList>
            <person name="Kono N."/>
            <person name="Nakamura H."/>
            <person name="Mori M."/>
            <person name="Yoshida Y."/>
            <person name="Ohtoshi R."/>
            <person name="Malay A.D."/>
            <person name="Moran D.A.P."/>
            <person name="Tomita M."/>
            <person name="Numata K."/>
            <person name="Arakawa K."/>
        </authorList>
    </citation>
    <scope>NUCLEOTIDE SEQUENCE</scope>
</reference>
<dbReference type="AlphaFoldDB" id="A0A8X6LD03"/>
<keyword evidence="1" id="KW-0175">Coiled coil</keyword>
<dbReference type="Pfam" id="PF15860">
    <property type="entry name" value="DUF4728"/>
    <property type="match status" value="1"/>
</dbReference>
<keyword evidence="4" id="KW-1185">Reference proteome</keyword>
<dbReference type="CDD" id="cd01644">
    <property type="entry name" value="RT_pepA17"/>
    <property type="match status" value="1"/>
</dbReference>
<dbReference type="OrthoDB" id="6572371at2759"/>
<dbReference type="SUPFAM" id="SSF56672">
    <property type="entry name" value="DNA/RNA polymerases"/>
    <property type="match status" value="1"/>
</dbReference>
<dbReference type="Pfam" id="PF05380">
    <property type="entry name" value="Peptidase_A17"/>
    <property type="match status" value="1"/>
</dbReference>
<feature type="transmembrane region" description="Helical" evidence="2">
    <location>
        <begin position="922"/>
        <end position="946"/>
    </location>
</feature>
<sequence length="1027" mass="119605">MAKGVKILERKFCDIEKQLSAFIAFVDTFVEDDKEVLSFKLSQFDRLNAKYESVKEEIFTSLSDLEFNNFDGKITTCNEHIEKLEVRLKSLNLKYSKNNNETGSNAVSNVIKPCFRLPELSLPQFNGDIETWFIFKEQFKEIIENCGLNDKQKLQYLQSCLIGIAKHVQTVDDTYDSLFLSLEQRFENKTLIINKHINALLMLKYEKFRGDSNVELRNLVDTCTKHLRALKLLNIEHNTFSELLLIQLVMQVLDTETKRLFEMTLESTDIPKWDDFLAFLNKRLFLENLPSAGTKDKQNFKDSPRHKSFILHTDAKVDKKCKLCSLNHDLYNCDKFKNMPARERYNIVKSLNLCLKCLKPNHKVSQCRSKHICFCKKNHNQLLHFVNVKNQEMQNFESSQPDTRRQDDVIEPICFQNSSIKNNQNKTDRNSFDFPSAQNNIVQGQVSGVNMSISASQKHKNDIILSTCIIYVENSVGGKSSFTRPRRQRVASFSIEVEHGRFLVPMKDNDIELGQSKSTAIRRLKLLERRFVREPHIKDKYVEFLQKYEDLDHMQRVKEEEPGLHYYIPHHAVIRPESKSTKLRVVFDASCKSSNGNSLNDILLKGGTIQPDLFDILLRFRKYVVAFSSDIKKMFRQIKVQEHQQDFLRILWRPSPEEDIVSYRLKTVTYGTKPAPYLATRCLLQLAHEGKNKYPLATPVIENSTYMDDILSGADDITTAKEMQRQLIGLMKEGCFHLYKWSANSEELLKDVPTENKEFLFNENDELVKTLGLSWRPREDTFMYQMNLQEVPVTITKRTVLSFISKLYDPLGLLQPIIIKAKMMIQKIWLLKIDWDQNLPRQEIENFQRYVAELHQLKDLKIPRCILLKDSVAVHLIGFADASAQAYGVFHVLFICYALYVIDGGKSDEFFSPYFELNQYGAVIAGSCTIVFSFFFLIVCIMLIYGVKNENRCMFFPWMIGMSLEILVIICMGIWFIFRYYHNSYTFLATFILLCVDGLHIYCLMGVISQYQVLKELQEPHFVILHP</sequence>
<keyword evidence="2" id="KW-1133">Transmembrane helix</keyword>
<accession>A0A8X6LD03</accession>
<dbReference type="GO" id="GO:0071897">
    <property type="term" value="P:DNA biosynthetic process"/>
    <property type="evidence" value="ECO:0007669"/>
    <property type="project" value="UniProtKB-ARBA"/>
</dbReference>